<proteinExistence type="predicted"/>
<evidence type="ECO:0000313" key="5">
    <source>
        <dbReference type="EMBL" id="MBB4234485.1"/>
    </source>
</evidence>
<dbReference type="PANTHER" id="PTHR43656">
    <property type="entry name" value="BINDING OXIDOREDUCTASE, PUTATIVE (AFU_ORTHOLOGUE AFUA_2G08260)-RELATED"/>
    <property type="match status" value="1"/>
</dbReference>
<evidence type="ECO:0000313" key="6">
    <source>
        <dbReference type="Proteomes" id="UP000540909"/>
    </source>
</evidence>
<dbReference type="GO" id="GO:0016491">
    <property type="term" value="F:oxidoreductase activity"/>
    <property type="evidence" value="ECO:0007669"/>
    <property type="project" value="UniProtKB-KW"/>
</dbReference>
<dbReference type="Gene3D" id="3.20.20.70">
    <property type="entry name" value="Aldolase class I"/>
    <property type="match status" value="1"/>
</dbReference>
<keyword evidence="1" id="KW-0285">Flavoprotein</keyword>
<dbReference type="InterPro" id="IPR051799">
    <property type="entry name" value="NADH_flavin_oxidoreductase"/>
</dbReference>
<organism evidence="5 6">
    <name type="scientific">Rhizobium esperanzae</name>
    <dbReference type="NCBI Taxonomy" id="1967781"/>
    <lineage>
        <taxon>Bacteria</taxon>
        <taxon>Pseudomonadati</taxon>
        <taxon>Pseudomonadota</taxon>
        <taxon>Alphaproteobacteria</taxon>
        <taxon>Hyphomicrobiales</taxon>
        <taxon>Rhizobiaceae</taxon>
        <taxon>Rhizobium/Agrobacterium group</taxon>
        <taxon>Rhizobium</taxon>
    </lineage>
</organism>
<reference evidence="5 6" key="1">
    <citation type="submission" date="2020-08" db="EMBL/GenBank/DDBJ databases">
        <title>Genomic Encyclopedia of Type Strains, Phase IV (KMG-V): Genome sequencing to study the core and pangenomes of soil and plant-associated prokaryotes.</title>
        <authorList>
            <person name="Whitman W."/>
        </authorList>
    </citation>
    <scope>NUCLEOTIDE SEQUENCE [LARGE SCALE GENOMIC DNA]</scope>
    <source>
        <strain evidence="5 6">SEMIA 4089</strain>
    </source>
</reference>
<comment type="caution">
    <text evidence="5">The sequence shown here is derived from an EMBL/GenBank/DDBJ whole genome shotgun (WGS) entry which is preliminary data.</text>
</comment>
<evidence type="ECO:0000256" key="1">
    <source>
        <dbReference type="ARBA" id="ARBA00022630"/>
    </source>
</evidence>
<sequence>MIVVEPMQVHPAAVLTRGNFRPGDDNVIPHFRKVATAIKQNGAIAIRQLYHGGAHGNSGNSHHPHWSPSGSPCYHDSEGSHSMSEAEIWDTIDCFVQAARRCRRANMLSQRPPIHFAQNQSRLRREKPVGG</sequence>
<feature type="domain" description="NADH:flavin oxidoreductase/NADH oxidase N-terminal" evidence="4">
    <location>
        <begin position="1"/>
        <end position="105"/>
    </location>
</feature>
<keyword evidence="2" id="KW-0560">Oxidoreductase</keyword>
<name>A0A7W6R0D6_9HYPH</name>
<accession>A0A7W6R0D6</accession>
<evidence type="ECO:0000256" key="2">
    <source>
        <dbReference type="ARBA" id="ARBA00023002"/>
    </source>
</evidence>
<feature type="region of interest" description="Disordered" evidence="3">
    <location>
        <begin position="55"/>
        <end position="80"/>
    </location>
</feature>
<dbReference type="AlphaFoldDB" id="A0A7W6R0D6"/>
<dbReference type="GO" id="GO:0010181">
    <property type="term" value="F:FMN binding"/>
    <property type="evidence" value="ECO:0007669"/>
    <property type="project" value="InterPro"/>
</dbReference>
<gene>
    <name evidence="5" type="ORF">GGD57_001041</name>
</gene>
<evidence type="ECO:0000256" key="3">
    <source>
        <dbReference type="SAM" id="MobiDB-lite"/>
    </source>
</evidence>
<dbReference type="SUPFAM" id="SSF51395">
    <property type="entry name" value="FMN-linked oxidoreductases"/>
    <property type="match status" value="1"/>
</dbReference>
<dbReference type="Proteomes" id="UP000540909">
    <property type="component" value="Unassembled WGS sequence"/>
</dbReference>
<dbReference type="PANTHER" id="PTHR43656:SF2">
    <property type="entry name" value="BINDING OXIDOREDUCTASE, PUTATIVE (AFU_ORTHOLOGUE AFUA_2G08260)-RELATED"/>
    <property type="match status" value="1"/>
</dbReference>
<dbReference type="EMBL" id="JACIFY010000003">
    <property type="protein sequence ID" value="MBB4234485.1"/>
    <property type="molecule type" value="Genomic_DNA"/>
</dbReference>
<protein>
    <submittedName>
        <fullName evidence="5">2,4-dienoyl-CoA reductase-like NADH-dependent reductase (Old Yellow Enzyme family)</fullName>
    </submittedName>
</protein>
<evidence type="ECO:0000259" key="4">
    <source>
        <dbReference type="Pfam" id="PF00724"/>
    </source>
</evidence>
<dbReference type="InterPro" id="IPR001155">
    <property type="entry name" value="OxRdtase_FMN_N"/>
</dbReference>
<dbReference type="Pfam" id="PF00724">
    <property type="entry name" value="Oxidored_FMN"/>
    <property type="match status" value="1"/>
</dbReference>
<feature type="compositionally biased region" description="Low complexity" evidence="3">
    <location>
        <begin position="57"/>
        <end position="72"/>
    </location>
</feature>
<dbReference type="InterPro" id="IPR013785">
    <property type="entry name" value="Aldolase_TIM"/>
</dbReference>